<feature type="compositionally biased region" description="Polar residues" evidence="2">
    <location>
        <begin position="654"/>
        <end position="672"/>
    </location>
</feature>
<dbReference type="CTD" id="126549"/>
<dbReference type="InterPro" id="IPR034998">
    <property type="entry name" value="ANKLE1"/>
</dbReference>
<feature type="region of interest" description="Disordered" evidence="2">
    <location>
        <begin position="1004"/>
        <end position="1024"/>
    </location>
</feature>
<name>A0AAY5KA84_ESOLU</name>
<evidence type="ECO:0000313" key="4">
    <source>
        <dbReference type="Ensembl" id="ENSELUP00000086104.1"/>
    </source>
</evidence>
<keyword evidence="5" id="KW-1185">Reference proteome</keyword>
<dbReference type="GO" id="GO:0004520">
    <property type="term" value="F:DNA endonuclease activity"/>
    <property type="evidence" value="ECO:0007669"/>
    <property type="project" value="TreeGrafter"/>
</dbReference>
<feature type="region of interest" description="Disordered" evidence="2">
    <location>
        <begin position="947"/>
        <end position="966"/>
    </location>
</feature>
<dbReference type="GO" id="GO:0005654">
    <property type="term" value="C:nucleoplasm"/>
    <property type="evidence" value="ECO:0007669"/>
    <property type="project" value="TreeGrafter"/>
</dbReference>
<dbReference type="RefSeq" id="XP_010897003.3">
    <property type="nucleotide sequence ID" value="XM_010898701.5"/>
</dbReference>
<dbReference type="Gene3D" id="1.10.720.40">
    <property type="match status" value="1"/>
</dbReference>
<dbReference type="PANTHER" id="PTHR46427">
    <property type="entry name" value="ANKYRIN REPEAT AND LEM DOMAIN-CONTAINING PROTEIN 1"/>
    <property type="match status" value="1"/>
</dbReference>
<dbReference type="AlphaFoldDB" id="A0AAY5KA84"/>
<dbReference type="CDD" id="cd10454">
    <property type="entry name" value="GIY-YIG_COG3680_Meta"/>
    <property type="match status" value="1"/>
</dbReference>
<dbReference type="CDD" id="cd12934">
    <property type="entry name" value="LEM"/>
    <property type="match status" value="1"/>
</dbReference>
<dbReference type="SMART" id="SM00248">
    <property type="entry name" value="ANK"/>
    <property type="match status" value="3"/>
</dbReference>
<evidence type="ECO:0000259" key="3">
    <source>
        <dbReference type="PROSITE" id="PS50954"/>
    </source>
</evidence>
<dbReference type="Pfam" id="PF22945">
    <property type="entry name" value="LEM-3_GIY-YIG"/>
    <property type="match status" value="1"/>
</dbReference>
<reference evidence="4 5" key="1">
    <citation type="submission" date="2020-02" db="EMBL/GenBank/DDBJ databases">
        <title>Esox lucius (northern pike) genome, fEsoLuc1, primary haplotype.</title>
        <authorList>
            <person name="Myers G."/>
            <person name="Karagic N."/>
            <person name="Meyer A."/>
            <person name="Pippel M."/>
            <person name="Reichard M."/>
            <person name="Winkler S."/>
            <person name="Tracey A."/>
            <person name="Sims Y."/>
            <person name="Howe K."/>
            <person name="Rhie A."/>
            <person name="Formenti G."/>
            <person name="Durbin R."/>
            <person name="Fedrigo O."/>
            <person name="Jarvis E.D."/>
        </authorList>
    </citation>
    <scope>NUCLEOTIDE SEQUENCE [LARGE SCALE GENOMIC DNA]</scope>
</reference>
<organism evidence="4 5">
    <name type="scientific">Esox lucius</name>
    <name type="common">Northern pike</name>
    <dbReference type="NCBI Taxonomy" id="8010"/>
    <lineage>
        <taxon>Eukaryota</taxon>
        <taxon>Metazoa</taxon>
        <taxon>Chordata</taxon>
        <taxon>Craniata</taxon>
        <taxon>Vertebrata</taxon>
        <taxon>Euteleostomi</taxon>
        <taxon>Actinopterygii</taxon>
        <taxon>Neopterygii</taxon>
        <taxon>Teleostei</taxon>
        <taxon>Protacanthopterygii</taxon>
        <taxon>Esociformes</taxon>
        <taxon>Esocidae</taxon>
        <taxon>Esox</taxon>
    </lineage>
</organism>
<dbReference type="Ensembl" id="ENSELUT00000095189.1">
    <property type="protein sequence ID" value="ENSELUP00000086104.1"/>
    <property type="gene ID" value="ENSELUG00000005775.3"/>
</dbReference>
<feature type="region of interest" description="Disordered" evidence="2">
    <location>
        <begin position="323"/>
        <end position="342"/>
    </location>
</feature>
<dbReference type="InterPro" id="IPR002110">
    <property type="entry name" value="Ankyrin_rpt"/>
</dbReference>
<protein>
    <recommendedName>
        <fullName evidence="3">LEM domain-containing protein</fullName>
    </recommendedName>
</protein>
<feature type="compositionally biased region" description="Low complexity" evidence="2">
    <location>
        <begin position="816"/>
        <end position="837"/>
    </location>
</feature>
<dbReference type="SUPFAM" id="SSF48403">
    <property type="entry name" value="Ankyrin repeat"/>
    <property type="match status" value="1"/>
</dbReference>
<dbReference type="Pfam" id="PF03020">
    <property type="entry name" value="LEM"/>
    <property type="match status" value="1"/>
</dbReference>
<keyword evidence="1" id="KW-0040">ANK repeat</keyword>
<reference evidence="4" key="2">
    <citation type="submission" date="2025-08" db="UniProtKB">
        <authorList>
            <consortium name="Ensembl"/>
        </authorList>
    </citation>
    <scope>IDENTIFICATION</scope>
</reference>
<feature type="repeat" description="ANK" evidence="1">
    <location>
        <begin position="77"/>
        <end position="109"/>
    </location>
</feature>
<dbReference type="PROSITE" id="PS50088">
    <property type="entry name" value="ANK_REPEAT"/>
    <property type="match status" value="2"/>
</dbReference>
<dbReference type="KEGG" id="els:105026907"/>
<dbReference type="InterPro" id="IPR011015">
    <property type="entry name" value="LEM/LEM-like_dom_sf"/>
</dbReference>
<dbReference type="GO" id="GO:0000712">
    <property type="term" value="P:resolution of meiotic recombination intermediates"/>
    <property type="evidence" value="ECO:0007669"/>
    <property type="project" value="TreeGrafter"/>
</dbReference>
<dbReference type="GeneID" id="105026907"/>
<accession>A0AAY5KA84</accession>
<dbReference type="Gene3D" id="1.25.40.20">
    <property type="entry name" value="Ankyrin repeat-containing domain"/>
    <property type="match status" value="1"/>
</dbReference>
<dbReference type="SUPFAM" id="SSF63451">
    <property type="entry name" value="LEM domain"/>
    <property type="match status" value="1"/>
</dbReference>
<sequence length="1233" mass="136045">MHHRSRTSLASQLCKALNDGDPRSVQILLSQGANPNLVGSEGVAAVHLAVGKETEKSIRCLKLILQHGADPNVRSSEGLTPLHVAAIWGCYQNLKMLLKNGGNPNLKDLEGNKPGDLAKQQDNRRCAHLLQEYQSQSLEEEEEEDLPQFQYSIYNGQRDTSSSSESEDCSVTSHSISLLSDFSDDPPLSSTRRASFFDLSAISNRNSVPGGSLSAACGYISDHSVRLANEWDMDSDLGPVAPSVLSSTRISVAGPRSTLPVLQEGVPLTDHSRLPQPQRFGLQHPAAGLSSPPRDAVLSCGTRRASRKSVSFREEVDEYLPVFSNDSPEQTPGGQGGPRSEGCGFDFSAYSEFLNSERTANVLHRQGIDVTSPDHVFVFSRDNNMCTEIDMDKTVIGPLPFEEEKREVRENFDEEVKVLERPSCSSGSSSEASKYSSCESDHYITTLEAPLQARRISFSEDKDSKLRNTKINNCIKSQSSMDINNGRDEFNRDSNVVIETPKGSKCSETAIVKDELETLATKLTLSDKMSQIPVASEICCSSSRDSVEDFLKLQTECTPRPGLTPALEEDFDLSLTPSPFVTGRTRSRLSRSSFRTIKTPESLLSSSSLFEQTLPTPMRTHRQNVKSQGSDTVFYDTPCGRSRTPGFSGKRTEGTSGDTFVSNESQETQASTLRDDGDQRACVSASQVDTFMICKEVADSDSQAETLIISKIDRGQGSCLSASQADTLIITPSLAEKFSFTERENYKISTQTFEIAQMEPTYIKDVFKGGEFLTDDLSSSSNSLTNEVAKTCAHVQPGRSFGSREEDPWMTEDAASQPESSSSPSSSQTTSSSSSSSYFSPKRDQLPSTPGMGCTPRYSVSRLSGFHKPQRLANLSYTPGGRPLIPDVEKPVDYLYTDTEQGHELIETHVPPTSNTSLSSSLSTSSSEETVLYDWRSLQVAGGAAANAKENQQPATLAEWPGSKGLTDKELRRRLMDLGESPGPISSRTRPVYMQRLRRLQLESAAQPPPPPQPSDQPHGLAQGHSPELCVALRTFVLPDCQANELSLCQQFDQPDQNRKWREGVIKSSFNYLLLDPRVTRNLPCRSHSMTPSECFQTFISAIFYVGKGKRSRPYSHLYEALDYYKGDKTSKKLCSKVKHILQVWRAGQGVISLHCFQNVIPVEAYTREACMVDAIGLKMLTNQKRGDYYGVVSTWPMKKKRELGVHMLYRAMQIFLAEGERQLRPPDIRVGQ</sequence>
<feature type="region of interest" description="Disordered" evidence="2">
    <location>
        <begin position="622"/>
        <end position="676"/>
    </location>
</feature>
<dbReference type="Proteomes" id="UP000265140">
    <property type="component" value="Chromosome 8"/>
</dbReference>
<reference evidence="4" key="3">
    <citation type="submission" date="2025-09" db="UniProtKB">
        <authorList>
            <consortium name="Ensembl"/>
        </authorList>
    </citation>
    <scope>IDENTIFICATION</scope>
</reference>
<dbReference type="GO" id="GO:0005737">
    <property type="term" value="C:cytoplasm"/>
    <property type="evidence" value="ECO:0007669"/>
    <property type="project" value="TreeGrafter"/>
</dbReference>
<dbReference type="PROSITE" id="PS50954">
    <property type="entry name" value="LEM"/>
    <property type="match status" value="1"/>
</dbReference>
<dbReference type="Pfam" id="PF12796">
    <property type="entry name" value="Ank_2"/>
    <property type="match status" value="1"/>
</dbReference>
<evidence type="ECO:0000313" key="5">
    <source>
        <dbReference type="Proteomes" id="UP000265140"/>
    </source>
</evidence>
<feature type="repeat" description="ANK" evidence="1">
    <location>
        <begin position="41"/>
        <end position="76"/>
    </location>
</feature>
<dbReference type="InterPro" id="IPR036770">
    <property type="entry name" value="Ankyrin_rpt-contain_sf"/>
</dbReference>
<proteinExistence type="predicted"/>
<feature type="region of interest" description="Disordered" evidence="2">
    <location>
        <begin position="795"/>
        <end position="857"/>
    </location>
</feature>
<dbReference type="PROSITE" id="PS50297">
    <property type="entry name" value="ANK_REP_REGION"/>
    <property type="match status" value="1"/>
</dbReference>
<evidence type="ECO:0000256" key="1">
    <source>
        <dbReference type="PROSITE-ProRule" id="PRU00023"/>
    </source>
</evidence>
<dbReference type="InterPro" id="IPR003887">
    <property type="entry name" value="LEM_dom"/>
</dbReference>
<evidence type="ECO:0000256" key="2">
    <source>
        <dbReference type="SAM" id="MobiDB-lite"/>
    </source>
</evidence>
<dbReference type="PANTHER" id="PTHR46427:SF1">
    <property type="entry name" value="ANKYRIN REPEAT AND LEM DOMAIN-CONTAINING PROTEIN 1"/>
    <property type="match status" value="1"/>
</dbReference>
<dbReference type="GO" id="GO:0000724">
    <property type="term" value="P:double-strand break repair via homologous recombination"/>
    <property type="evidence" value="ECO:0007669"/>
    <property type="project" value="TreeGrafter"/>
</dbReference>
<feature type="domain" description="LEM" evidence="3">
    <location>
        <begin position="960"/>
        <end position="1004"/>
    </location>
</feature>
<dbReference type="SMART" id="SM00540">
    <property type="entry name" value="LEM"/>
    <property type="match status" value="1"/>
</dbReference>
<dbReference type="GeneTree" id="ENSGT00510000049316"/>